<feature type="domain" description="Helicase C-terminal" evidence="4">
    <location>
        <begin position="1214"/>
        <end position="1366"/>
    </location>
</feature>
<evidence type="ECO:0000259" key="4">
    <source>
        <dbReference type="PROSITE" id="PS51194"/>
    </source>
</evidence>
<dbReference type="PROSITE" id="PS51194">
    <property type="entry name" value="HELICASE_CTER"/>
    <property type="match status" value="1"/>
</dbReference>
<dbReference type="SUPFAM" id="SSF52540">
    <property type="entry name" value="P-loop containing nucleoside triphosphate hydrolases"/>
    <property type="match status" value="2"/>
</dbReference>
<feature type="domain" description="Helicase ATP-binding" evidence="3">
    <location>
        <begin position="938"/>
        <end position="1094"/>
    </location>
</feature>
<evidence type="ECO:0000259" key="3">
    <source>
        <dbReference type="PROSITE" id="PS51192"/>
    </source>
</evidence>
<organism evidence="5 6">
    <name type="scientific">Leucothrix pacifica</name>
    <dbReference type="NCBI Taxonomy" id="1247513"/>
    <lineage>
        <taxon>Bacteria</taxon>
        <taxon>Pseudomonadati</taxon>
        <taxon>Pseudomonadota</taxon>
        <taxon>Gammaproteobacteria</taxon>
        <taxon>Thiotrichales</taxon>
        <taxon>Thiotrichaceae</taxon>
        <taxon>Leucothrix</taxon>
    </lineage>
</organism>
<sequence>MTDHTAEELDLSAFQQLPKLEQSLLHLLSVIYAPTAATPLAICARKVDIKNPAGDESFNLHSLKPVLQGLMDKGWITSGINRFACCAQLREQITLDAINAGVFEEYSKQILEAFEPRQVDGMVTWQDLEHGISYARIHLYRGDRSKLRQTLLSVYQQFSQTETPLDAKGFYEPIFGTPPDPQIMGALSPEILGDAFKDLAHSGMQKLQDLQPLWELLQKNKSENPTDSVDDQILETRTLYCLLTGQLSALNTDYRGPDISPARKLFNSIQQLVHEGSNAAVSSLTVDDIEAIVNLDHELTVLPLLAMTNSEEYAQLQLARTLLVKQQHSSVHILLQQYLDSLGSGVFSMKAPNEEQEQGQLDLLLLCLLSHWLGQTIDEGSLKDLQKRHALSVDANYHWLAAEYAQALALLGPPEARDDYAAMAKQVHEQLGTSTLFDLVQPKAKWERALDALNMLADHQIQSVRHSEERLIWLLDKDSHDNYSLSPKIQKRKATGGWSKGRTLSLSRLKLEYTELSHLSDKDIELCNLIQHRPDFDAHTGAATSYIDMNTAWPVLVNHPALYWDQSRFTPLEVVQSEFELLVNEEGDKLRISFYPPVFTSKAHDQYVLQKETPTRLCIYRKNEQVMRLHDILSQGLLIPREAEAQLRETLSSLAPMISIQSDLEGVVDAEPVEADSRIHANLLPYGEGLRATLRVKPFGNFGPLYPPGQGRKKLVTEHYGEKYQTERDLALETERQASITEGSLVLTHDEEDYDDEYLIDDPQDCLELLEQLRELGDEVVIAWPEGEALRVESRIDGSSMRLNINKSDDWFQLDGSLVINDDLVLTLQQILDLSKASNGRFIELGDGEYVALTKQLQKKLNALHSLSETHDGQIRISSLAALALDELTEDIGERIVDDAWIAHLAKLESLKDFTPAIPDTLDTELRDYQEQGYQWLCRLAEWGVGACLADDMGLGKTIQTLALILNRTEQGPSLVVAPTSVCNNWMSETEKFAPSLNPIFYRGKDRSGILENAGPQDLVISSYGLLQQDAEQFISKQWTTIVLDEAQAIKNVGAKRTRTAHQLKSDFRLVTTGTPIENHLGELWSLFRFLNPGLLHTQDQFMKRFMLPIERDKNSGAREALKSLIQPFMLRRTKSQVLNELPPRTEITLEVPLSEGERALYEAVRLQAIEGLEPGEKEGGGDHLKVLAAITRLRMASCNPRLVMPETTLPSSKLEQFATLLDELLENNHKALVFSQFVKHLSLIREHLDHAGISYQYLDGSTSMAQRKERVDAFQAGEGDVFLISLKAGGSGLNLTEADYVVHMDPWWNPAVEDQASDRAHRIGQTRPVTIYRLVAENTIEQKIIKLHQQKRDLADSLLDGSDISGSLNAKEMLALIRDI</sequence>
<dbReference type="SMART" id="SM00487">
    <property type="entry name" value="DEXDc"/>
    <property type="match status" value="1"/>
</dbReference>
<dbReference type="InterPro" id="IPR000330">
    <property type="entry name" value="SNF2_N"/>
</dbReference>
<dbReference type="InterPro" id="IPR049730">
    <property type="entry name" value="SNF2/RAD54-like_C"/>
</dbReference>
<evidence type="ECO:0000256" key="2">
    <source>
        <dbReference type="ARBA" id="ARBA00022806"/>
    </source>
</evidence>
<keyword evidence="2 5" id="KW-0547">Nucleotide-binding</keyword>
<comment type="caution">
    <text evidence="5">The sequence shown here is derived from an EMBL/GenBank/DDBJ whole genome shotgun (WGS) entry which is preliminary data.</text>
</comment>
<dbReference type="PROSITE" id="PS51192">
    <property type="entry name" value="HELICASE_ATP_BIND_1"/>
    <property type="match status" value="1"/>
</dbReference>
<accession>A0A317CGQ6</accession>
<dbReference type="InterPro" id="IPR014001">
    <property type="entry name" value="Helicase_ATP-bd"/>
</dbReference>
<dbReference type="Pfam" id="PF00176">
    <property type="entry name" value="SNF2-rel_dom"/>
    <property type="match status" value="1"/>
</dbReference>
<reference evidence="5 6" key="1">
    <citation type="submission" date="2018-05" db="EMBL/GenBank/DDBJ databases">
        <title>Leucothrix arctica sp. nov., isolated from Arctic seawater.</title>
        <authorList>
            <person name="Choi A."/>
            <person name="Baek K."/>
        </authorList>
    </citation>
    <scope>NUCLEOTIDE SEQUENCE [LARGE SCALE GENOMIC DNA]</scope>
    <source>
        <strain evidence="5 6">JCM 18388</strain>
    </source>
</reference>
<dbReference type="Gene3D" id="3.40.50.10810">
    <property type="entry name" value="Tandem AAA-ATPase domain"/>
    <property type="match status" value="1"/>
</dbReference>
<dbReference type="GO" id="GO:0016787">
    <property type="term" value="F:hydrolase activity"/>
    <property type="evidence" value="ECO:0007669"/>
    <property type="project" value="UniProtKB-KW"/>
</dbReference>
<dbReference type="CDD" id="cd18793">
    <property type="entry name" value="SF2_C_SNF"/>
    <property type="match status" value="1"/>
</dbReference>
<dbReference type="RefSeq" id="WP_109837532.1">
    <property type="nucleotide sequence ID" value="NZ_QGKM01000023.1"/>
</dbReference>
<keyword evidence="2 5" id="KW-0347">Helicase</keyword>
<keyword evidence="6" id="KW-1185">Reference proteome</keyword>
<evidence type="ECO:0000256" key="1">
    <source>
        <dbReference type="ARBA" id="ARBA00022801"/>
    </source>
</evidence>
<keyword evidence="1" id="KW-0378">Hydrolase</keyword>
<proteinExistence type="predicted"/>
<dbReference type="CDD" id="cd18012">
    <property type="entry name" value="DEXQc_arch_SWI2_SNF2"/>
    <property type="match status" value="1"/>
</dbReference>
<dbReference type="InterPro" id="IPR038718">
    <property type="entry name" value="SNF2-like_sf"/>
</dbReference>
<name>A0A317CGQ6_9GAMM</name>
<dbReference type="OrthoDB" id="9760715at2"/>
<protein>
    <submittedName>
        <fullName evidence="5">Helicase</fullName>
    </submittedName>
</protein>
<dbReference type="InterPro" id="IPR001650">
    <property type="entry name" value="Helicase_C-like"/>
</dbReference>
<dbReference type="SMART" id="SM00490">
    <property type="entry name" value="HELICc"/>
    <property type="match status" value="1"/>
</dbReference>
<evidence type="ECO:0000313" key="5">
    <source>
        <dbReference type="EMBL" id="PWQ97716.1"/>
    </source>
</evidence>
<dbReference type="PANTHER" id="PTHR10799">
    <property type="entry name" value="SNF2/RAD54 HELICASE FAMILY"/>
    <property type="match status" value="1"/>
</dbReference>
<evidence type="ECO:0000313" key="6">
    <source>
        <dbReference type="Proteomes" id="UP000245539"/>
    </source>
</evidence>
<dbReference type="GO" id="GO:0005524">
    <property type="term" value="F:ATP binding"/>
    <property type="evidence" value="ECO:0007669"/>
    <property type="project" value="InterPro"/>
</dbReference>
<gene>
    <name evidence="5" type="ORF">DKW60_10105</name>
</gene>
<dbReference type="GO" id="GO:0004386">
    <property type="term" value="F:helicase activity"/>
    <property type="evidence" value="ECO:0007669"/>
    <property type="project" value="UniProtKB-KW"/>
</dbReference>
<dbReference type="InterPro" id="IPR027417">
    <property type="entry name" value="P-loop_NTPase"/>
</dbReference>
<dbReference type="Gene3D" id="3.40.50.300">
    <property type="entry name" value="P-loop containing nucleotide triphosphate hydrolases"/>
    <property type="match status" value="1"/>
</dbReference>
<dbReference type="Proteomes" id="UP000245539">
    <property type="component" value="Unassembled WGS sequence"/>
</dbReference>
<dbReference type="Pfam" id="PF00271">
    <property type="entry name" value="Helicase_C"/>
    <property type="match status" value="1"/>
</dbReference>
<keyword evidence="2 5" id="KW-0067">ATP-binding</keyword>
<dbReference type="EMBL" id="QGKM01000023">
    <property type="protein sequence ID" value="PWQ97716.1"/>
    <property type="molecule type" value="Genomic_DNA"/>
</dbReference>